<protein>
    <submittedName>
        <fullName evidence="2">Uncharacterized protein</fullName>
    </submittedName>
</protein>
<evidence type="ECO:0000256" key="1">
    <source>
        <dbReference type="SAM" id="MobiDB-lite"/>
    </source>
</evidence>
<organism evidence="2 3">
    <name type="scientific">Trifolium medium</name>
    <dbReference type="NCBI Taxonomy" id="97028"/>
    <lineage>
        <taxon>Eukaryota</taxon>
        <taxon>Viridiplantae</taxon>
        <taxon>Streptophyta</taxon>
        <taxon>Embryophyta</taxon>
        <taxon>Tracheophyta</taxon>
        <taxon>Spermatophyta</taxon>
        <taxon>Magnoliopsida</taxon>
        <taxon>eudicotyledons</taxon>
        <taxon>Gunneridae</taxon>
        <taxon>Pentapetalae</taxon>
        <taxon>rosids</taxon>
        <taxon>fabids</taxon>
        <taxon>Fabales</taxon>
        <taxon>Fabaceae</taxon>
        <taxon>Papilionoideae</taxon>
        <taxon>50 kb inversion clade</taxon>
        <taxon>NPAAA clade</taxon>
        <taxon>Hologalegina</taxon>
        <taxon>IRL clade</taxon>
        <taxon>Trifolieae</taxon>
        <taxon>Trifolium</taxon>
    </lineage>
</organism>
<feature type="compositionally biased region" description="Basic and acidic residues" evidence="1">
    <location>
        <begin position="1"/>
        <end position="11"/>
    </location>
</feature>
<feature type="region of interest" description="Disordered" evidence="1">
    <location>
        <begin position="1"/>
        <end position="42"/>
    </location>
</feature>
<keyword evidence="3" id="KW-1185">Reference proteome</keyword>
<reference evidence="2 3" key="1">
    <citation type="journal article" date="2018" name="Front. Plant Sci.">
        <title>Red Clover (Trifolium pratense) and Zigzag Clover (T. medium) - A Picture of Genomic Similarities and Differences.</title>
        <authorList>
            <person name="Dluhosova J."/>
            <person name="Istvanek J."/>
            <person name="Nedelnik J."/>
            <person name="Repkova J."/>
        </authorList>
    </citation>
    <scope>NUCLEOTIDE SEQUENCE [LARGE SCALE GENOMIC DNA]</scope>
    <source>
        <strain evidence="3">cv. 10/8</strain>
        <tissue evidence="2">Leaf</tissue>
    </source>
</reference>
<sequence>MRLRPPEEKSIQRKPTTTATTVVSVEPDLSQRETTQKRSSPLQIRTRVMRRATPHLAPPAPEVYIVTGNVWI</sequence>
<dbReference type="AlphaFoldDB" id="A0A392R6L0"/>
<dbReference type="EMBL" id="LXQA010186998">
    <property type="protein sequence ID" value="MCI31420.1"/>
    <property type="molecule type" value="Genomic_DNA"/>
</dbReference>
<name>A0A392R6L0_9FABA</name>
<comment type="caution">
    <text evidence="2">The sequence shown here is derived from an EMBL/GenBank/DDBJ whole genome shotgun (WGS) entry which is preliminary data.</text>
</comment>
<evidence type="ECO:0000313" key="3">
    <source>
        <dbReference type="Proteomes" id="UP000265520"/>
    </source>
</evidence>
<evidence type="ECO:0000313" key="2">
    <source>
        <dbReference type="EMBL" id="MCI31420.1"/>
    </source>
</evidence>
<proteinExistence type="predicted"/>
<feature type="compositionally biased region" description="Polar residues" evidence="1">
    <location>
        <begin position="13"/>
        <end position="23"/>
    </location>
</feature>
<dbReference type="Proteomes" id="UP000265520">
    <property type="component" value="Unassembled WGS sequence"/>
</dbReference>
<accession>A0A392R6L0</accession>